<evidence type="ECO:0000256" key="6">
    <source>
        <dbReference type="ARBA" id="ARBA00023136"/>
    </source>
</evidence>
<comment type="similarity">
    <text evidence="7">Belongs to the type 2 lipid phosphate phosphatase family.</text>
</comment>
<feature type="domain" description="Phosphatidic acid phosphatase type 2/haloperoxidase" evidence="11">
    <location>
        <begin position="139"/>
        <end position="237"/>
    </location>
</feature>
<feature type="domain" description="SMARCC C-terminal" evidence="12">
    <location>
        <begin position="328"/>
        <end position="378"/>
    </location>
</feature>
<evidence type="ECO:0000256" key="4">
    <source>
        <dbReference type="ARBA" id="ARBA00022824"/>
    </source>
</evidence>
<dbReference type="InterPro" id="IPR036938">
    <property type="entry name" value="PAP2/HPO_sf"/>
</dbReference>
<feature type="transmembrane region" description="Helical" evidence="10">
    <location>
        <begin position="258"/>
        <end position="278"/>
    </location>
</feature>
<dbReference type="Pfam" id="PF01569">
    <property type="entry name" value="PAP2"/>
    <property type="match status" value="1"/>
</dbReference>
<comment type="caution">
    <text evidence="13">The sequence shown here is derived from an EMBL/GenBank/DDBJ whole genome shotgun (WGS) entry which is preliminary data.</text>
</comment>
<keyword evidence="2 10" id="KW-0812">Transmembrane</keyword>
<evidence type="ECO:0000256" key="5">
    <source>
        <dbReference type="ARBA" id="ARBA00022989"/>
    </source>
</evidence>
<evidence type="ECO:0000256" key="3">
    <source>
        <dbReference type="ARBA" id="ARBA00022801"/>
    </source>
</evidence>
<evidence type="ECO:0000256" key="8">
    <source>
        <dbReference type="SAM" id="Coils"/>
    </source>
</evidence>
<dbReference type="GO" id="GO:0005789">
    <property type="term" value="C:endoplasmic reticulum membrane"/>
    <property type="evidence" value="ECO:0007669"/>
    <property type="project" value="UniProtKB-SubCell"/>
</dbReference>
<dbReference type="Pfam" id="PF16495">
    <property type="entry name" value="SWIRM-assoc_1"/>
    <property type="match status" value="1"/>
</dbReference>
<feature type="transmembrane region" description="Helical" evidence="10">
    <location>
        <begin position="205"/>
        <end position="226"/>
    </location>
</feature>
<dbReference type="STRING" id="135208.A0A4Y9ZLQ6"/>
<gene>
    <name evidence="13" type="ORF">EWM64_g8311</name>
</gene>
<dbReference type="InterPro" id="IPR000326">
    <property type="entry name" value="PAP2/HPO"/>
</dbReference>
<evidence type="ECO:0000256" key="10">
    <source>
        <dbReference type="SAM" id="Phobius"/>
    </source>
</evidence>
<dbReference type="OrthoDB" id="301434at2759"/>
<keyword evidence="5 10" id="KW-1133">Transmembrane helix</keyword>
<proteinExistence type="inferred from homology"/>
<dbReference type="Proteomes" id="UP000298061">
    <property type="component" value="Unassembled WGS sequence"/>
</dbReference>
<evidence type="ECO:0000313" key="14">
    <source>
        <dbReference type="Proteomes" id="UP000298061"/>
    </source>
</evidence>
<keyword evidence="8" id="KW-0175">Coiled coil</keyword>
<organism evidence="13 14">
    <name type="scientific">Hericium alpestre</name>
    <dbReference type="NCBI Taxonomy" id="135208"/>
    <lineage>
        <taxon>Eukaryota</taxon>
        <taxon>Fungi</taxon>
        <taxon>Dikarya</taxon>
        <taxon>Basidiomycota</taxon>
        <taxon>Agaricomycotina</taxon>
        <taxon>Agaricomycetes</taxon>
        <taxon>Russulales</taxon>
        <taxon>Hericiaceae</taxon>
        <taxon>Hericium</taxon>
    </lineage>
</organism>
<keyword evidence="3" id="KW-0378">Hydrolase</keyword>
<keyword evidence="14" id="KW-1185">Reference proteome</keyword>
<sequence>MYSKTNGTNERVAPAAKITFNEADTYSDASSIVSDNDYGFYADMKNPATGIELISAGTMPEEVYTNTLPWWRAAARRKLVGFVQWETVVIAQTQKRIRTPWLDTYFVQTSMLGTHTFFMCFLPMFFFFGSDEMGRGFGVYSSSFVKDLVCSPRPIAPPVTRLTVGSHHLEYGFPSTHTTNSTSMALFLLAHMATLLKTGAISPQFFAFCTALLTFYVGSIVGGRLYMGMHGFVDCTVVERWVVTGHWSGWFSLHVSQAAANVSVVVPLIVTAACLLSVNQHPQPVDDCPCFEDAIAFMSVDLGILLGLYAAAHLPFLDATLFTTRMPLTLTKLELKMAQFEELEDLVEEERRALEVARVALVNERVGLKRTLDTVRGELAKHQAGMANGTGGNVGGMVAAAQGASLGATGQGTRLTEVQGGAPTDGDAGPPSGGQVAALS</sequence>
<dbReference type="PANTHER" id="PTHR14969">
    <property type="entry name" value="SPHINGOSINE-1-PHOSPHATE PHOSPHOHYDROLASE"/>
    <property type="match status" value="1"/>
</dbReference>
<dbReference type="InterPro" id="IPR032451">
    <property type="entry name" value="SMARCC_C"/>
</dbReference>
<comment type="subcellular location">
    <subcellularLocation>
        <location evidence="1">Endoplasmic reticulum membrane</location>
        <topology evidence="1">Multi-pass membrane protein</topology>
    </subcellularLocation>
</comment>
<feature type="transmembrane region" description="Helical" evidence="10">
    <location>
        <begin position="294"/>
        <end position="317"/>
    </location>
</feature>
<evidence type="ECO:0000259" key="12">
    <source>
        <dbReference type="Pfam" id="PF16495"/>
    </source>
</evidence>
<reference evidence="13 14" key="1">
    <citation type="submission" date="2019-02" db="EMBL/GenBank/DDBJ databases">
        <title>Genome sequencing of the rare red list fungi Hericium alpestre (H. flagellum).</title>
        <authorList>
            <person name="Buettner E."/>
            <person name="Kellner H."/>
        </authorList>
    </citation>
    <scope>NUCLEOTIDE SEQUENCE [LARGE SCALE GENOMIC DNA]</scope>
    <source>
        <strain evidence="13 14">DSM 108284</strain>
    </source>
</reference>
<keyword evidence="6 10" id="KW-0472">Membrane</keyword>
<dbReference type="Gene3D" id="1.20.144.10">
    <property type="entry name" value="Phosphatidic acid phosphatase type 2/haloperoxidase"/>
    <property type="match status" value="1"/>
</dbReference>
<dbReference type="AlphaFoldDB" id="A0A4Y9ZLQ6"/>
<dbReference type="SUPFAM" id="SSF48317">
    <property type="entry name" value="Acid phosphatase/Vanadium-dependent haloperoxidase"/>
    <property type="match status" value="1"/>
</dbReference>
<evidence type="ECO:0000256" key="7">
    <source>
        <dbReference type="ARBA" id="ARBA00038324"/>
    </source>
</evidence>
<evidence type="ECO:0000256" key="9">
    <source>
        <dbReference type="SAM" id="MobiDB-lite"/>
    </source>
</evidence>
<name>A0A4Y9ZLQ6_9AGAM</name>
<dbReference type="CDD" id="cd03388">
    <property type="entry name" value="PAP2_SPPase1"/>
    <property type="match status" value="1"/>
</dbReference>
<feature type="transmembrane region" description="Helical" evidence="10">
    <location>
        <begin position="105"/>
        <end position="128"/>
    </location>
</feature>
<evidence type="ECO:0008006" key="15">
    <source>
        <dbReference type="Google" id="ProtNLM"/>
    </source>
</evidence>
<evidence type="ECO:0000256" key="2">
    <source>
        <dbReference type="ARBA" id="ARBA00022692"/>
    </source>
</evidence>
<accession>A0A4Y9ZLQ6</accession>
<feature type="coiled-coil region" evidence="8">
    <location>
        <begin position="330"/>
        <end position="360"/>
    </location>
</feature>
<dbReference type="GO" id="GO:0042392">
    <property type="term" value="F:sphingosine-1-phosphate phosphatase activity"/>
    <property type="evidence" value="ECO:0007669"/>
    <property type="project" value="TreeGrafter"/>
</dbReference>
<evidence type="ECO:0000313" key="13">
    <source>
        <dbReference type="EMBL" id="TFY75702.1"/>
    </source>
</evidence>
<feature type="compositionally biased region" description="Low complexity" evidence="9">
    <location>
        <begin position="420"/>
        <end position="434"/>
    </location>
</feature>
<feature type="region of interest" description="Disordered" evidence="9">
    <location>
        <begin position="414"/>
        <end position="440"/>
    </location>
</feature>
<evidence type="ECO:0000259" key="11">
    <source>
        <dbReference type="Pfam" id="PF01569"/>
    </source>
</evidence>
<evidence type="ECO:0000256" key="1">
    <source>
        <dbReference type="ARBA" id="ARBA00004477"/>
    </source>
</evidence>
<dbReference type="EMBL" id="SFCI01001466">
    <property type="protein sequence ID" value="TFY75702.1"/>
    <property type="molecule type" value="Genomic_DNA"/>
</dbReference>
<protein>
    <recommendedName>
        <fullName evidence="15">Phosphatidic acid phosphatase type 2/haloperoxidase domain-containing protein</fullName>
    </recommendedName>
</protein>
<keyword evidence="4" id="KW-0256">Endoplasmic reticulum</keyword>
<dbReference type="PANTHER" id="PTHR14969:SF28">
    <property type="entry name" value="DIHYDROSPHINGOSINE 1-PHOSPHATE PHOSPHATASE LCB3-RELATED"/>
    <property type="match status" value="1"/>
</dbReference>